<proteinExistence type="inferred from homology"/>
<dbReference type="Proteomes" id="UP001159329">
    <property type="component" value="Unassembled WGS sequence"/>
</dbReference>
<name>A0AA42I4W5_9GAMM</name>
<reference evidence="3" key="1">
    <citation type="submission" date="2022-09" db="EMBL/GenBank/DDBJ databases">
        <title>Intensive care unit water sources are persistently colonized with multi-drug resistant bacteria and are the site of extensive horizontal gene transfer of antibiotic resistance genes.</title>
        <authorList>
            <person name="Diorio-Toth L."/>
        </authorList>
    </citation>
    <scope>NUCLEOTIDE SEQUENCE</scope>
    <source>
        <strain evidence="3">GD04005</strain>
    </source>
</reference>
<dbReference type="RefSeq" id="WP_279694186.1">
    <property type="nucleotide sequence ID" value="NZ_JAOEEO010000001.1"/>
</dbReference>
<gene>
    <name evidence="3" type="ORF">N7644_01740</name>
</gene>
<dbReference type="Gene3D" id="3.40.50.1820">
    <property type="entry name" value="alpha/beta hydrolase"/>
    <property type="match status" value="1"/>
</dbReference>
<dbReference type="Pfam" id="PF00975">
    <property type="entry name" value="Thioesterase"/>
    <property type="match status" value="1"/>
</dbReference>
<feature type="domain" description="Thioesterase" evidence="2">
    <location>
        <begin position="7"/>
        <end position="233"/>
    </location>
</feature>
<dbReference type="EMBL" id="JAOEEO010000001">
    <property type="protein sequence ID" value="MDH0562396.1"/>
    <property type="molecule type" value="Genomic_DNA"/>
</dbReference>
<dbReference type="GO" id="GO:0008610">
    <property type="term" value="P:lipid biosynthetic process"/>
    <property type="evidence" value="ECO:0007669"/>
    <property type="project" value="TreeGrafter"/>
</dbReference>
<dbReference type="AlphaFoldDB" id="A0AA42I4W5"/>
<evidence type="ECO:0000256" key="1">
    <source>
        <dbReference type="ARBA" id="ARBA00007169"/>
    </source>
</evidence>
<sequence length="244" mass="28402">MNKHQYHMFCLPPAGSSASIYHPWKKLISVHIGIIPIEYSGHGIKINEPLIDDPDLLAMQIANEIQAYADTPFILFGHSVGGGLIWKLLNHLSEKDMLDQLKLIVISSRPEHHHIQHMRYKHTLTDEKIIDELKRYNNFPDEILNHPDALKFFLNIIRNDFHLSDRLLSQSIHKTEVPVVAFYGKQDPDIPDKTMMDAWQQHTENWLGSIEFEGDHFYFLNAEIRVKMLEKITTIIETLHINIE</sequence>
<dbReference type="InterPro" id="IPR001031">
    <property type="entry name" value="Thioesterase"/>
</dbReference>
<comment type="similarity">
    <text evidence="1">Belongs to the thioesterase family.</text>
</comment>
<evidence type="ECO:0000313" key="3">
    <source>
        <dbReference type="EMBL" id="MDH0562396.1"/>
    </source>
</evidence>
<dbReference type="PANTHER" id="PTHR11487:SF0">
    <property type="entry name" value="S-ACYL FATTY ACID SYNTHASE THIOESTERASE, MEDIUM CHAIN"/>
    <property type="match status" value="1"/>
</dbReference>
<dbReference type="SUPFAM" id="SSF53474">
    <property type="entry name" value="alpha/beta-Hydrolases"/>
    <property type="match status" value="1"/>
</dbReference>
<organism evidence="3 4">
    <name type="scientific">Acinetobacter courvalinii</name>
    <dbReference type="NCBI Taxonomy" id="280147"/>
    <lineage>
        <taxon>Bacteria</taxon>
        <taxon>Pseudomonadati</taxon>
        <taxon>Pseudomonadota</taxon>
        <taxon>Gammaproteobacteria</taxon>
        <taxon>Moraxellales</taxon>
        <taxon>Moraxellaceae</taxon>
        <taxon>Acinetobacter</taxon>
    </lineage>
</organism>
<evidence type="ECO:0000313" key="4">
    <source>
        <dbReference type="Proteomes" id="UP001159329"/>
    </source>
</evidence>
<protein>
    <submittedName>
        <fullName evidence="3">Thioesterase domain-containing protein</fullName>
    </submittedName>
</protein>
<dbReference type="InterPro" id="IPR012223">
    <property type="entry name" value="TEII"/>
</dbReference>
<accession>A0AA42I4W5</accession>
<dbReference type="InterPro" id="IPR029058">
    <property type="entry name" value="AB_hydrolase_fold"/>
</dbReference>
<comment type="caution">
    <text evidence="3">The sequence shown here is derived from an EMBL/GenBank/DDBJ whole genome shotgun (WGS) entry which is preliminary data.</text>
</comment>
<evidence type="ECO:0000259" key="2">
    <source>
        <dbReference type="Pfam" id="PF00975"/>
    </source>
</evidence>
<dbReference type="PANTHER" id="PTHR11487">
    <property type="entry name" value="THIOESTERASE"/>
    <property type="match status" value="1"/>
</dbReference>